<dbReference type="HOGENOM" id="CLU_2319235_0_0_6"/>
<dbReference type="eggNOG" id="ENOG502ZK85">
    <property type="taxonomic scope" value="Bacteria"/>
</dbReference>
<reference evidence="2" key="1">
    <citation type="submission" date="2011-06" db="EMBL/GenBank/DDBJ databases">
        <authorList>
            <consortium name="US DOE Joint Genome Institute (JGI-PGF)"/>
            <person name="Lucas S."/>
            <person name="Han J."/>
            <person name="Lapidus A."/>
            <person name="Cheng J.-F."/>
            <person name="Goodwin L."/>
            <person name="Pitluck S."/>
            <person name="Peters L."/>
            <person name="Land M.L."/>
            <person name="Hauser L."/>
            <person name="Vogl K."/>
            <person name="Liu Z."/>
            <person name="Overmann J."/>
            <person name="Frigaard N.-U."/>
            <person name="Bryant D.A."/>
            <person name="Woyke T.J."/>
        </authorList>
    </citation>
    <scope>NUCLEOTIDE SEQUENCE [LARGE SCALE GENOMIC DNA]</scope>
    <source>
        <strain evidence="2">970</strain>
    </source>
</reference>
<name>H8YXA5_9GAMM</name>
<reference evidence="1 2" key="2">
    <citation type="submission" date="2011-11" db="EMBL/GenBank/DDBJ databases">
        <authorList>
            <consortium name="US DOE Joint Genome Institute"/>
            <person name="Lucas S."/>
            <person name="Han J."/>
            <person name="Lapidus A."/>
            <person name="Cheng J.-F."/>
            <person name="Goodwin L."/>
            <person name="Pitluck S."/>
            <person name="Peters L."/>
            <person name="Ovchinnikova G."/>
            <person name="Zhang X."/>
            <person name="Detter J.C."/>
            <person name="Han C."/>
            <person name="Tapia R."/>
            <person name="Land M."/>
            <person name="Hauser L."/>
            <person name="Kyrpides N."/>
            <person name="Ivanova N."/>
            <person name="Pagani I."/>
            <person name="Vogl K."/>
            <person name="Liu Z."/>
            <person name="Overmann J."/>
            <person name="Frigaard N.-U."/>
            <person name="Bryant D."/>
            <person name="Woyke T."/>
        </authorList>
    </citation>
    <scope>NUCLEOTIDE SEQUENCE [LARGE SCALE GENOMIC DNA]</scope>
    <source>
        <strain evidence="1 2">970</strain>
    </source>
</reference>
<dbReference type="AlphaFoldDB" id="H8YXA5"/>
<protein>
    <submittedName>
        <fullName evidence="1">Uncharacterized protein</fullName>
    </submittedName>
</protein>
<dbReference type="EMBL" id="JH603168">
    <property type="protein sequence ID" value="EIC23081.1"/>
    <property type="molecule type" value="Genomic_DNA"/>
</dbReference>
<organism evidence="1 2">
    <name type="scientific">Thiorhodovibrio frisius</name>
    <dbReference type="NCBI Taxonomy" id="631362"/>
    <lineage>
        <taxon>Bacteria</taxon>
        <taxon>Pseudomonadati</taxon>
        <taxon>Pseudomonadota</taxon>
        <taxon>Gammaproteobacteria</taxon>
        <taxon>Chromatiales</taxon>
        <taxon>Chromatiaceae</taxon>
        <taxon>Thiorhodovibrio</taxon>
    </lineage>
</organism>
<accession>H8YXA5</accession>
<sequence>MRAQMKDKQSADRQRLLEGLLARSRYQSALQPMHDQVLRVACENHQIAALLDRLAADSESSPKSASRFKRRRKDLALIEDVFEWVFFASDGFVERAKGG</sequence>
<keyword evidence="2" id="KW-1185">Reference proteome</keyword>
<evidence type="ECO:0000313" key="1">
    <source>
        <dbReference type="EMBL" id="EIC23081.1"/>
    </source>
</evidence>
<evidence type="ECO:0000313" key="2">
    <source>
        <dbReference type="Proteomes" id="UP000002964"/>
    </source>
</evidence>
<proteinExistence type="predicted"/>
<dbReference type="STRING" id="631362.Thi970DRAFT_00733"/>
<dbReference type="Proteomes" id="UP000002964">
    <property type="component" value="Unassembled WGS sequence"/>
</dbReference>
<gene>
    <name evidence="1" type="ORF">Thi970DRAFT_00733</name>
</gene>